<sequence>MKSIFYYILIFCALAACNTTKNKSVTEEKQPVTVNDTIKINNEELEYEVITIESGFSNWLASQAKPEGFYSQHYLESKNVLYVNEWNARVLNPNKYDPNLYEMQINYNRNVDYGYDVNYKLYNYFIYFQLKYKQQLSGFIPQN</sequence>
<dbReference type="EMBL" id="QPIG01000002">
    <property type="protein sequence ID" value="RCU57459.1"/>
    <property type="molecule type" value="Genomic_DNA"/>
</dbReference>
<dbReference type="InterPro" id="IPR046144">
    <property type="entry name" value="DUF6146"/>
</dbReference>
<evidence type="ECO:0000313" key="3">
    <source>
        <dbReference type="Proteomes" id="UP000252249"/>
    </source>
</evidence>
<proteinExistence type="predicted"/>
<evidence type="ECO:0008006" key="4">
    <source>
        <dbReference type="Google" id="ProtNLM"/>
    </source>
</evidence>
<evidence type="ECO:0000256" key="1">
    <source>
        <dbReference type="SAM" id="SignalP"/>
    </source>
</evidence>
<comment type="caution">
    <text evidence="2">The sequence shown here is derived from an EMBL/GenBank/DDBJ whole genome shotgun (WGS) entry which is preliminary data.</text>
</comment>
<evidence type="ECO:0000313" key="2">
    <source>
        <dbReference type="EMBL" id="RCU57459.1"/>
    </source>
</evidence>
<dbReference type="RefSeq" id="WP_072349215.1">
    <property type="nucleotide sequence ID" value="NZ_QNRP01000002.1"/>
</dbReference>
<dbReference type="AlphaFoldDB" id="A0A368P6Q2"/>
<dbReference type="Pfam" id="PF19643">
    <property type="entry name" value="DUF6146"/>
    <property type="match status" value="1"/>
</dbReference>
<accession>A0A368P6Q2</accession>
<keyword evidence="3" id="KW-1185">Reference proteome</keyword>
<dbReference type="Proteomes" id="UP000252249">
    <property type="component" value="Unassembled WGS sequence"/>
</dbReference>
<gene>
    <name evidence="2" type="ORF">DU428_06600</name>
</gene>
<keyword evidence="1" id="KW-0732">Signal</keyword>
<feature type="chain" id="PRO_5016686291" description="Lipoprotein" evidence="1">
    <location>
        <begin position="16"/>
        <end position="143"/>
    </location>
</feature>
<feature type="signal peptide" evidence="1">
    <location>
        <begin position="1"/>
        <end position="15"/>
    </location>
</feature>
<dbReference type="OrthoDB" id="1119488at2"/>
<dbReference type="PROSITE" id="PS51257">
    <property type="entry name" value="PROKAR_LIPOPROTEIN"/>
    <property type="match status" value="1"/>
</dbReference>
<name>A0A368P6Q2_9FLAO</name>
<protein>
    <recommendedName>
        <fullName evidence="4">Lipoprotein</fullName>
    </recommendedName>
</protein>
<organism evidence="2 3">
    <name type="scientific">Oceanihabitans sediminis</name>
    <dbReference type="NCBI Taxonomy" id="1812012"/>
    <lineage>
        <taxon>Bacteria</taxon>
        <taxon>Pseudomonadati</taxon>
        <taxon>Bacteroidota</taxon>
        <taxon>Flavobacteriia</taxon>
        <taxon>Flavobacteriales</taxon>
        <taxon>Flavobacteriaceae</taxon>
        <taxon>Oceanihabitans</taxon>
    </lineage>
</organism>
<reference evidence="2 3" key="1">
    <citation type="submission" date="2018-07" db="EMBL/GenBank/DDBJ databases">
        <title>Oceanihabitans testaceum sp. nov., isolated from marine sediment.</title>
        <authorList>
            <person name="Li C.-M."/>
        </authorList>
    </citation>
    <scope>NUCLEOTIDE SEQUENCE [LARGE SCALE GENOMIC DNA]</scope>
    <source>
        <strain evidence="2 3">S9-10</strain>
    </source>
</reference>